<dbReference type="GO" id="GO:0016757">
    <property type="term" value="F:glycosyltransferase activity"/>
    <property type="evidence" value="ECO:0007669"/>
    <property type="project" value="UniProtKB-KW"/>
</dbReference>
<keyword evidence="2" id="KW-0328">Glycosyltransferase</keyword>
<evidence type="ECO:0000256" key="1">
    <source>
        <dbReference type="ARBA" id="ARBA00006739"/>
    </source>
</evidence>
<dbReference type="STRING" id="1618566.UR35_C0001G0063"/>
<keyword evidence="4" id="KW-1133">Transmembrane helix</keyword>
<evidence type="ECO:0000313" key="7">
    <source>
        <dbReference type="Proteomes" id="UP000034778"/>
    </source>
</evidence>
<dbReference type="CDD" id="cd04186">
    <property type="entry name" value="GT_2_like_c"/>
    <property type="match status" value="1"/>
</dbReference>
<gene>
    <name evidence="6" type="ORF">UR35_C0001G0063</name>
</gene>
<accession>A0A0G0A2L6</accession>
<evidence type="ECO:0000259" key="5">
    <source>
        <dbReference type="Pfam" id="PF00535"/>
    </source>
</evidence>
<dbReference type="InterPro" id="IPR001173">
    <property type="entry name" value="Glyco_trans_2-like"/>
</dbReference>
<comment type="similarity">
    <text evidence="1">Belongs to the glycosyltransferase 2 family.</text>
</comment>
<sequence>MRKLKPKVSIIITNYNGGQILLDCIESVKKIDYPNFEVILIDDRSKDDSFEMATKNKGKLKLISSRNKVNLGFAGANNAGLELATGDYILLLNNDTKVDKNLLAKLVDKFESDLSIGAGQSKIRFMDKPEYLDNAGSFLTRTGFLVHWGFGSRDSKEFNSEKKIFSAKGACLFIRRKVIDTVGLFDADFVSYIEESDFCWRVWLAGYKVIFYPETYILHKVGFTFSKQFNPITVNYNSFKNRILSLYKNLETKNLILILIPHLFIILGLSLYYLIKLQFAKSSMIIRAIWWNVVNFQKSLKKRMIVQNLRVKTDDELFKTIMKKFVFKEMFSHFLKVEANFATKRTTK</sequence>
<feature type="transmembrane region" description="Helical" evidence="4">
    <location>
        <begin position="255"/>
        <end position="275"/>
    </location>
</feature>
<dbReference type="AlphaFoldDB" id="A0A0G0A2L6"/>
<evidence type="ECO:0000313" key="6">
    <source>
        <dbReference type="EMBL" id="KKP45466.1"/>
    </source>
</evidence>
<keyword evidence="4" id="KW-0812">Transmembrane</keyword>
<dbReference type="SUPFAM" id="SSF53448">
    <property type="entry name" value="Nucleotide-diphospho-sugar transferases"/>
    <property type="match status" value="1"/>
</dbReference>
<evidence type="ECO:0000256" key="4">
    <source>
        <dbReference type="SAM" id="Phobius"/>
    </source>
</evidence>
<feature type="domain" description="Glycosyltransferase 2-like" evidence="5">
    <location>
        <begin position="9"/>
        <end position="182"/>
    </location>
</feature>
<dbReference type="PANTHER" id="PTHR43179:SF12">
    <property type="entry name" value="GALACTOFURANOSYLTRANSFERASE GLFT2"/>
    <property type="match status" value="1"/>
</dbReference>
<reference evidence="6 7" key="1">
    <citation type="journal article" date="2015" name="Nature">
        <title>rRNA introns, odd ribosomes, and small enigmatic genomes across a large radiation of phyla.</title>
        <authorList>
            <person name="Brown C.T."/>
            <person name="Hug L.A."/>
            <person name="Thomas B.C."/>
            <person name="Sharon I."/>
            <person name="Castelle C.J."/>
            <person name="Singh A."/>
            <person name="Wilkins M.J."/>
            <person name="Williams K.H."/>
            <person name="Banfield J.F."/>
        </authorList>
    </citation>
    <scope>NUCLEOTIDE SEQUENCE [LARGE SCALE GENOMIC DNA]</scope>
</reference>
<dbReference type="Pfam" id="PF00535">
    <property type="entry name" value="Glycos_transf_2"/>
    <property type="match status" value="1"/>
</dbReference>
<keyword evidence="4" id="KW-0472">Membrane</keyword>
<evidence type="ECO:0000256" key="2">
    <source>
        <dbReference type="ARBA" id="ARBA00022676"/>
    </source>
</evidence>
<dbReference type="InterPro" id="IPR029044">
    <property type="entry name" value="Nucleotide-diphossugar_trans"/>
</dbReference>
<proteinExistence type="inferred from homology"/>
<name>A0A0G0A2L6_9BACT</name>
<evidence type="ECO:0000256" key="3">
    <source>
        <dbReference type="ARBA" id="ARBA00022679"/>
    </source>
</evidence>
<comment type="caution">
    <text evidence="6">The sequence shown here is derived from an EMBL/GenBank/DDBJ whole genome shotgun (WGS) entry which is preliminary data.</text>
</comment>
<dbReference type="Gene3D" id="3.90.550.10">
    <property type="entry name" value="Spore Coat Polysaccharide Biosynthesis Protein SpsA, Chain A"/>
    <property type="match status" value="1"/>
</dbReference>
<protein>
    <submittedName>
        <fullName evidence="6">Glycosyl transferase family 2</fullName>
    </submittedName>
</protein>
<dbReference type="PANTHER" id="PTHR43179">
    <property type="entry name" value="RHAMNOSYLTRANSFERASE WBBL"/>
    <property type="match status" value="1"/>
</dbReference>
<dbReference type="EMBL" id="LBOW01000001">
    <property type="protein sequence ID" value="KKP45466.1"/>
    <property type="molecule type" value="Genomic_DNA"/>
</dbReference>
<keyword evidence="3 6" id="KW-0808">Transferase</keyword>
<organism evidence="6 7">
    <name type="scientific">Candidatus Woesebacteria bacterium GW2011_GWB1_33_22</name>
    <dbReference type="NCBI Taxonomy" id="1618566"/>
    <lineage>
        <taxon>Bacteria</taxon>
        <taxon>Candidatus Woeseibacteriota</taxon>
    </lineage>
</organism>
<dbReference type="Proteomes" id="UP000034778">
    <property type="component" value="Unassembled WGS sequence"/>
</dbReference>